<feature type="region of interest" description="Disordered" evidence="1">
    <location>
        <begin position="273"/>
        <end position="294"/>
    </location>
</feature>
<keyword evidence="3" id="KW-1185">Reference proteome</keyword>
<evidence type="ECO:0000313" key="3">
    <source>
        <dbReference type="Proteomes" id="UP001520140"/>
    </source>
</evidence>
<dbReference type="EMBL" id="JABUKG010000009">
    <property type="protein sequence ID" value="MBY6321266.1"/>
    <property type="molecule type" value="Genomic_DNA"/>
</dbReference>
<organism evidence="2 3">
    <name type="scientific">Rhodococcoides kroppenstedtii</name>
    <dbReference type="NCBI Taxonomy" id="293050"/>
    <lineage>
        <taxon>Bacteria</taxon>
        <taxon>Bacillati</taxon>
        <taxon>Actinomycetota</taxon>
        <taxon>Actinomycetes</taxon>
        <taxon>Mycobacteriales</taxon>
        <taxon>Nocardiaceae</taxon>
        <taxon>Rhodococcoides</taxon>
    </lineage>
</organism>
<dbReference type="Proteomes" id="UP001520140">
    <property type="component" value="Unassembled WGS sequence"/>
</dbReference>
<accession>A0ABS7NTC1</accession>
<name>A0ABS7NTC1_9NOCA</name>
<gene>
    <name evidence="2" type="ORF">HQ605_10555</name>
</gene>
<comment type="caution">
    <text evidence="2">The sequence shown here is derived from an EMBL/GenBank/DDBJ whole genome shotgun (WGS) entry which is preliminary data.</text>
</comment>
<evidence type="ECO:0000256" key="1">
    <source>
        <dbReference type="SAM" id="MobiDB-lite"/>
    </source>
</evidence>
<evidence type="ECO:0000313" key="2">
    <source>
        <dbReference type="EMBL" id="MBY6321266.1"/>
    </source>
</evidence>
<feature type="region of interest" description="Disordered" evidence="1">
    <location>
        <begin position="1"/>
        <end position="34"/>
    </location>
</feature>
<sequence>MNSQPEAPDADASAGPPAPSISPAETRDEMHSRGRRGYSVIRSVLVQQPDPNKDRPSTVGRLTRERHHRALVLYLLLLAWWPWLHDRKTPLDSEVWIRALTAEGPDTANALTWSPSTLSRAWGDLKSYGLVDTKREGRLLRVTPRREDGLADYEFPQGQRDLFNRYFTLPDEFWTKQYFATLSPAALAVLLIVLKETIKKPDVELLRDRMQEWYGISGKTVTKGIQELGSAGLLGTRVDRVRDVLAKYGVTDHYYYGLEGPFSTEERIKRRRYAKRKRNAAERKKAKAASGKEK</sequence>
<proteinExistence type="predicted"/>
<protein>
    <submittedName>
        <fullName evidence="2">ArsR family transcriptional regulator</fullName>
    </submittedName>
</protein>
<feature type="compositionally biased region" description="Low complexity" evidence="1">
    <location>
        <begin position="1"/>
        <end position="15"/>
    </location>
</feature>
<reference evidence="2 3" key="1">
    <citation type="submission" date="2020-06" db="EMBL/GenBank/DDBJ databases">
        <title>Taxonomy, biology and ecology of Rhodococcus bacteria occurring in California pistachio and other woody hosts as revealed by genome sequence analyses.</title>
        <authorList>
            <person name="Gai Y."/>
            <person name="Riely B."/>
        </authorList>
    </citation>
    <scope>NUCLEOTIDE SEQUENCE [LARGE SCALE GENOMIC DNA]</scope>
    <source>
        <strain evidence="2 3">BP-284</strain>
    </source>
</reference>